<dbReference type="Proteomes" id="UP000199317">
    <property type="component" value="Unassembled WGS sequence"/>
</dbReference>
<evidence type="ECO:0000313" key="1">
    <source>
        <dbReference type="EMBL" id="SDP17702.1"/>
    </source>
</evidence>
<proteinExistence type="predicted"/>
<accession>A0A1H0QK78</accession>
<reference evidence="2" key="1">
    <citation type="submission" date="2016-10" db="EMBL/GenBank/DDBJ databases">
        <authorList>
            <person name="Varghese N."/>
            <person name="Submissions S."/>
        </authorList>
    </citation>
    <scope>NUCLEOTIDE SEQUENCE [LARGE SCALE GENOMIC DNA]</scope>
    <source>
        <strain evidence="2">DSM 17101</strain>
    </source>
</reference>
<organism evidence="1 2">
    <name type="scientific">Paracidovorax cattleyae</name>
    <dbReference type="NCBI Taxonomy" id="80868"/>
    <lineage>
        <taxon>Bacteria</taxon>
        <taxon>Pseudomonadati</taxon>
        <taxon>Pseudomonadota</taxon>
        <taxon>Betaproteobacteria</taxon>
        <taxon>Burkholderiales</taxon>
        <taxon>Comamonadaceae</taxon>
        <taxon>Paracidovorax</taxon>
    </lineage>
</organism>
<name>A0A1H0QK78_9BURK</name>
<evidence type="ECO:0000313" key="2">
    <source>
        <dbReference type="Proteomes" id="UP000199317"/>
    </source>
</evidence>
<keyword evidence="2" id="KW-1185">Reference proteome</keyword>
<protein>
    <submittedName>
        <fullName evidence="1">Uncharacterized protein</fullName>
    </submittedName>
</protein>
<dbReference type="EMBL" id="FNJL01000008">
    <property type="protein sequence ID" value="SDP17702.1"/>
    <property type="molecule type" value="Genomic_DNA"/>
</dbReference>
<sequence length="123" mass="13743">MFFFRSFLPASFQRDELVALVLRDALARRRPQALCGLLQSHGRGAVAACLSREPGAVIADALSMLPADQRRAVFQRLSRPARERARRIGGRAFDAFGPSVPAGAWRRARAWWVRRCRRSGAPV</sequence>
<dbReference type="OrthoDB" id="8821311at2"/>
<dbReference type="RefSeq" id="WP_092833725.1">
    <property type="nucleotide sequence ID" value="NZ_FNJL01000008.1"/>
</dbReference>
<gene>
    <name evidence="1" type="ORF">SAMN04489708_108147</name>
</gene>
<dbReference type="AlphaFoldDB" id="A0A1H0QK78"/>